<feature type="domain" description="Beta-ketoacyl-[acyl-carrier-protein] synthase III C-terminal" evidence="9">
    <location>
        <begin position="236"/>
        <end position="320"/>
    </location>
</feature>
<comment type="domain">
    <text evidence="8">The last Arg residue of the ACP-binding site is essential for the weak association between ACP/AcpP and FabH.</text>
</comment>
<dbReference type="EC" id="2.3.1.180" evidence="8"/>
<dbReference type="RefSeq" id="WP_331255228.1">
    <property type="nucleotide sequence ID" value="NZ_CP133270.1"/>
</dbReference>
<dbReference type="Proteomes" id="UP001330434">
    <property type="component" value="Chromosome"/>
</dbReference>
<dbReference type="Gene3D" id="3.40.47.10">
    <property type="match status" value="1"/>
</dbReference>
<dbReference type="PANTHER" id="PTHR43091">
    <property type="entry name" value="3-OXOACYL-[ACYL-CARRIER-PROTEIN] SYNTHASE"/>
    <property type="match status" value="1"/>
</dbReference>
<dbReference type="InterPro" id="IPR013751">
    <property type="entry name" value="ACP_syn_III_N"/>
</dbReference>
<evidence type="ECO:0000313" key="12">
    <source>
        <dbReference type="Proteomes" id="UP001330434"/>
    </source>
</evidence>
<comment type="function">
    <text evidence="8">Catalyzes the condensation reaction of fatty acid synthesis by the addition to an acyl acceptor of two carbons from malonyl-ACP. Catalyzes the first condensation reaction which initiates fatty acid synthesis and may therefore play a role in governing the total rate of fatty acid production. Possesses both acetoacetyl-ACP synthase and acetyl transacylase activities. Its substrate specificity determines the biosynthesis of branched-chain and/or straight-chain of fatty acids.</text>
</comment>
<keyword evidence="4 8" id="KW-0276">Fatty acid metabolism</keyword>
<dbReference type="NCBIfam" id="NF006829">
    <property type="entry name" value="PRK09352.1"/>
    <property type="match status" value="1"/>
</dbReference>
<evidence type="ECO:0000256" key="3">
    <source>
        <dbReference type="ARBA" id="ARBA00022679"/>
    </source>
</evidence>
<proteinExistence type="inferred from homology"/>
<accession>A0ABZ2C2P8</accession>
<sequence>MTLRSVVCGTGSYLPQKCLTNYELPAHLETSHEWIMERTGIAARHIAAPNETTSALAVKAALKALEAAGMDPQDIDLIILGTCTPDNTFPSTATLIQSRLGIHKGFAFDVNAACSGFVFALATADNYLKNGMATKALVIGAETMTRIVDWKDRTTAVLFGDGAGAVVLEAQKDTDRGIIGSLLRTDGQGYDQLYVTGGPSTTQTAGTIYMNGRDVFKNAVHCLEEAVEDILKLYHTDQSEIDWLVPHQANKRIIDATAKKLNLSDEKVVHTGSLHANTSAASIPLALDTAVRDGRIKPGQLILCEAFAGGYAWGSNLIRM</sequence>
<keyword evidence="8" id="KW-0012">Acyltransferase</keyword>
<feature type="domain" description="Beta-ketoacyl-[acyl-carrier-protein] synthase III N-terminal" evidence="10">
    <location>
        <begin position="108"/>
        <end position="187"/>
    </location>
</feature>
<evidence type="ECO:0000256" key="4">
    <source>
        <dbReference type="ARBA" id="ARBA00022832"/>
    </source>
</evidence>
<evidence type="ECO:0000313" key="11">
    <source>
        <dbReference type="EMBL" id="WVX66348.1"/>
    </source>
</evidence>
<dbReference type="Pfam" id="PF08541">
    <property type="entry name" value="ACP_syn_III_C"/>
    <property type="match status" value="1"/>
</dbReference>
<keyword evidence="6 8" id="KW-0275">Fatty acid biosynthesis</keyword>
<dbReference type="PANTHER" id="PTHR43091:SF1">
    <property type="entry name" value="BETA-KETOACYL-[ACYL-CARRIER-PROTEIN] SYNTHASE III, CHLOROPLASTIC"/>
    <property type="match status" value="1"/>
</dbReference>
<evidence type="ECO:0000256" key="5">
    <source>
        <dbReference type="ARBA" id="ARBA00023098"/>
    </source>
</evidence>
<dbReference type="InterPro" id="IPR016039">
    <property type="entry name" value="Thiolase-like"/>
</dbReference>
<evidence type="ECO:0000256" key="1">
    <source>
        <dbReference type="ARBA" id="ARBA00008642"/>
    </source>
</evidence>
<dbReference type="InterPro" id="IPR013747">
    <property type="entry name" value="ACP_syn_III_C"/>
</dbReference>
<keyword evidence="3 8" id="KW-0808">Transferase</keyword>
<keyword evidence="5 8" id="KW-0443">Lipid metabolism</keyword>
<keyword evidence="2 8" id="KW-0444">Lipid biosynthesis</keyword>
<comment type="pathway">
    <text evidence="8">Lipid metabolism; fatty acid biosynthesis.</text>
</comment>
<evidence type="ECO:0000256" key="7">
    <source>
        <dbReference type="ARBA" id="ARBA00023268"/>
    </source>
</evidence>
<dbReference type="CDD" id="cd00830">
    <property type="entry name" value="KAS_III"/>
    <property type="match status" value="1"/>
</dbReference>
<evidence type="ECO:0000256" key="2">
    <source>
        <dbReference type="ARBA" id="ARBA00022516"/>
    </source>
</evidence>
<dbReference type="EMBL" id="CP133270">
    <property type="protein sequence ID" value="WVX66348.1"/>
    <property type="molecule type" value="Genomic_DNA"/>
</dbReference>
<comment type="subcellular location">
    <subcellularLocation>
        <location evidence="8">Cytoplasm</location>
    </subcellularLocation>
</comment>
<reference evidence="11 12" key="1">
    <citation type="journal article" date="2024" name="Environ. Microbiol.">
        <title>Novel evolutionary insights on the interactions of the Holosporales (Alphaproteobacteria) with eukaryotic hosts from comparative genomics.</title>
        <authorList>
            <person name="Giovannini M."/>
            <person name="Petroni G."/>
            <person name="Castelli M."/>
        </authorList>
    </citation>
    <scope>NUCLEOTIDE SEQUENCE [LARGE SCALE GENOMIC DNA]</scope>
    <source>
        <strain evidence="11 12">US_Bl 15I1</strain>
    </source>
</reference>
<feature type="region of interest" description="ACP-binding" evidence="8">
    <location>
        <begin position="248"/>
        <end position="252"/>
    </location>
</feature>
<gene>
    <name evidence="8" type="primary">fabH</name>
    <name evidence="11" type="ORF">Bealeia1_00524</name>
</gene>
<protein>
    <recommendedName>
        <fullName evidence="8">Beta-ketoacyl-[acyl-carrier-protein] synthase III</fullName>
        <shortName evidence="8">Beta-ketoacyl-ACP synthase III</shortName>
        <shortName evidence="8">KAS III</shortName>
        <ecNumber evidence="8">2.3.1.180</ecNumber>
    </recommendedName>
    <alternativeName>
        <fullName evidence="8">3-oxoacyl-[acyl-carrier-protein] synthase 3</fullName>
    </alternativeName>
    <alternativeName>
        <fullName evidence="8">3-oxoacyl-[acyl-carrier-protein] synthase III</fullName>
    </alternativeName>
</protein>
<dbReference type="Pfam" id="PF08545">
    <property type="entry name" value="ACP_syn_III"/>
    <property type="match status" value="1"/>
</dbReference>
<dbReference type="HAMAP" id="MF_01815">
    <property type="entry name" value="FabH"/>
    <property type="match status" value="1"/>
</dbReference>
<keyword evidence="8" id="KW-0963">Cytoplasm</keyword>
<evidence type="ECO:0000259" key="9">
    <source>
        <dbReference type="Pfam" id="PF08541"/>
    </source>
</evidence>
<comment type="subunit">
    <text evidence="8">Homodimer.</text>
</comment>
<dbReference type="SUPFAM" id="SSF53901">
    <property type="entry name" value="Thiolase-like"/>
    <property type="match status" value="1"/>
</dbReference>
<feature type="active site" evidence="8">
    <location>
        <position position="114"/>
    </location>
</feature>
<comment type="similarity">
    <text evidence="1 8">Belongs to the thiolase-like superfamily. FabH family.</text>
</comment>
<organism evidence="11 12">
    <name type="scientific">Candidatus Bealeia paramacronuclearis</name>
    <dbReference type="NCBI Taxonomy" id="1921001"/>
    <lineage>
        <taxon>Bacteria</taxon>
        <taxon>Pseudomonadati</taxon>
        <taxon>Pseudomonadota</taxon>
        <taxon>Alphaproteobacteria</taxon>
        <taxon>Holosporales</taxon>
        <taxon>Holosporaceae</taxon>
        <taxon>Candidatus Bealeia</taxon>
    </lineage>
</organism>
<keyword evidence="7 8" id="KW-0511">Multifunctional enzyme</keyword>
<dbReference type="NCBIfam" id="TIGR00747">
    <property type="entry name" value="fabH"/>
    <property type="match status" value="1"/>
</dbReference>
<feature type="active site" evidence="8">
    <location>
        <position position="277"/>
    </location>
</feature>
<keyword evidence="12" id="KW-1185">Reference proteome</keyword>
<feature type="active site" evidence="8">
    <location>
        <position position="247"/>
    </location>
</feature>
<evidence type="ECO:0000259" key="10">
    <source>
        <dbReference type="Pfam" id="PF08545"/>
    </source>
</evidence>
<evidence type="ECO:0000256" key="6">
    <source>
        <dbReference type="ARBA" id="ARBA00023160"/>
    </source>
</evidence>
<comment type="catalytic activity">
    <reaction evidence="8">
        <text>malonyl-[ACP] + acetyl-CoA + H(+) = 3-oxobutanoyl-[ACP] + CO2 + CoA</text>
        <dbReference type="Rhea" id="RHEA:12080"/>
        <dbReference type="Rhea" id="RHEA-COMP:9623"/>
        <dbReference type="Rhea" id="RHEA-COMP:9625"/>
        <dbReference type="ChEBI" id="CHEBI:15378"/>
        <dbReference type="ChEBI" id="CHEBI:16526"/>
        <dbReference type="ChEBI" id="CHEBI:57287"/>
        <dbReference type="ChEBI" id="CHEBI:57288"/>
        <dbReference type="ChEBI" id="CHEBI:78449"/>
        <dbReference type="ChEBI" id="CHEBI:78450"/>
        <dbReference type="EC" id="2.3.1.180"/>
    </reaction>
</comment>
<name>A0ABZ2C2P8_9PROT</name>
<evidence type="ECO:0000256" key="8">
    <source>
        <dbReference type="HAMAP-Rule" id="MF_01815"/>
    </source>
</evidence>
<dbReference type="InterPro" id="IPR004655">
    <property type="entry name" value="FabH"/>
</dbReference>